<protein>
    <submittedName>
        <fullName evidence="1">Uncharacterized protein</fullName>
    </submittedName>
</protein>
<organism evidence="1">
    <name type="scientific">Anguilla anguilla</name>
    <name type="common">European freshwater eel</name>
    <name type="synonym">Muraena anguilla</name>
    <dbReference type="NCBI Taxonomy" id="7936"/>
    <lineage>
        <taxon>Eukaryota</taxon>
        <taxon>Metazoa</taxon>
        <taxon>Chordata</taxon>
        <taxon>Craniata</taxon>
        <taxon>Vertebrata</taxon>
        <taxon>Euteleostomi</taxon>
        <taxon>Actinopterygii</taxon>
        <taxon>Neopterygii</taxon>
        <taxon>Teleostei</taxon>
        <taxon>Anguilliformes</taxon>
        <taxon>Anguillidae</taxon>
        <taxon>Anguilla</taxon>
    </lineage>
</organism>
<accession>A0A0E9VBD0</accession>
<sequence>MLNCSYLFYCAYAIESVSAEVLNDCGVVLFKDTPLVDGENR</sequence>
<dbReference type="EMBL" id="GBXM01033225">
    <property type="protein sequence ID" value="JAH75352.1"/>
    <property type="molecule type" value="Transcribed_RNA"/>
</dbReference>
<reference evidence="1" key="1">
    <citation type="submission" date="2014-11" db="EMBL/GenBank/DDBJ databases">
        <authorList>
            <person name="Amaro Gonzalez C."/>
        </authorList>
    </citation>
    <scope>NUCLEOTIDE SEQUENCE</scope>
</reference>
<name>A0A0E9VBD0_ANGAN</name>
<evidence type="ECO:0000313" key="1">
    <source>
        <dbReference type="EMBL" id="JAH75352.1"/>
    </source>
</evidence>
<proteinExistence type="predicted"/>
<reference evidence="1" key="2">
    <citation type="journal article" date="2015" name="Fish Shellfish Immunol.">
        <title>Early steps in the European eel (Anguilla anguilla)-Vibrio vulnificus interaction in the gills: Role of the RtxA13 toxin.</title>
        <authorList>
            <person name="Callol A."/>
            <person name="Pajuelo D."/>
            <person name="Ebbesson L."/>
            <person name="Teles M."/>
            <person name="MacKenzie S."/>
            <person name="Amaro C."/>
        </authorList>
    </citation>
    <scope>NUCLEOTIDE SEQUENCE</scope>
</reference>
<dbReference type="AlphaFoldDB" id="A0A0E9VBD0"/>